<sequence length="237" mass="27279">MSFNTFVMLLLGAAIIFGPILARNQIRQKSRPRKRRPRNRQAPPARPIQPPHVPQQQPVRPAKPAKPNQAQTRAILQRRLGVQWEAEQQRLRARVLEQERKIAARMRQAQQQRDFEELTGLHSQSRQAADLAYATMDSARNTEQAISDSIRDTHRHIDADRARGGRQVPTLRAVLDGLHLDRAAIQAHRERYLQDVQRLNRATGELRDAINANCGEKGRRWYQALMARTAARREGKR</sequence>
<protein>
    <recommendedName>
        <fullName evidence="4">Secreted protein</fullName>
    </recommendedName>
</protein>
<proteinExistence type="predicted"/>
<feature type="compositionally biased region" description="Basic residues" evidence="1">
    <location>
        <begin position="26"/>
        <end position="39"/>
    </location>
</feature>
<keyword evidence="3" id="KW-1185">Reference proteome</keyword>
<feature type="compositionally biased region" description="Pro residues" evidence="1">
    <location>
        <begin position="44"/>
        <end position="53"/>
    </location>
</feature>
<evidence type="ECO:0000313" key="3">
    <source>
        <dbReference type="Proteomes" id="UP001589608"/>
    </source>
</evidence>
<name>A0ABV5M4S7_9ACTN</name>
<organism evidence="2 3">
    <name type="scientific">Dactylosporangium vinaceum</name>
    <dbReference type="NCBI Taxonomy" id="53362"/>
    <lineage>
        <taxon>Bacteria</taxon>
        <taxon>Bacillati</taxon>
        <taxon>Actinomycetota</taxon>
        <taxon>Actinomycetes</taxon>
        <taxon>Micromonosporales</taxon>
        <taxon>Micromonosporaceae</taxon>
        <taxon>Dactylosporangium</taxon>
    </lineage>
</organism>
<dbReference type="Proteomes" id="UP001589608">
    <property type="component" value="Unassembled WGS sequence"/>
</dbReference>
<evidence type="ECO:0000256" key="1">
    <source>
        <dbReference type="SAM" id="MobiDB-lite"/>
    </source>
</evidence>
<evidence type="ECO:0008006" key="4">
    <source>
        <dbReference type="Google" id="ProtNLM"/>
    </source>
</evidence>
<dbReference type="RefSeq" id="WP_223099267.1">
    <property type="nucleotide sequence ID" value="NZ_CP061913.1"/>
</dbReference>
<dbReference type="EMBL" id="JBHMCA010000023">
    <property type="protein sequence ID" value="MFB9443837.1"/>
    <property type="molecule type" value="Genomic_DNA"/>
</dbReference>
<comment type="caution">
    <text evidence="2">The sequence shown here is derived from an EMBL/GenBank/DDBJ whole genome shotgun (WGS) entry which is preliminary data.</text>
</comment>
<accession>A0ABV5M4S7</accession>
<feature type="region of interest" description="Disordered" evidence="1">
    <location>
        <begin position="26"/>
        <end position="71"/>
    </location>
</feature>
<gene>
    <name evidence="2" type="ORF">ACFFTR_12160</name>
</gene>
<reference evidence="2 3" key="1">
    <citation type="submission" date="2024-09" db="EMBL/GenBank/DDBJ databases">
        <authorList>
            <person name="Sun Q."/>
            <person name="Mori K."/>
        </authorList>
    </citation>
    <scope>NUCLEOTIDE SEQUENCE [LARGE SCALE GENOMIC DNA]</scope>
    <source>
        <strain evidence="2 3">JCM 3307</strain>
    </source>
</reference>
<evidence type="ECO:0000313" key="2">
    <source>
        <dbReference type="EMBL" id="MFB9443837.1"/>
    </source>
</evidence>